<comment type="function">
    <text evidence="9">Catalyzes the first step in the biosynthesis of ornithine lipids, which are phosphorus-free membrane lipids. Catalyzes the 3-hydroxyacyl-acyl carrier protein-dependent acylation of ornithine to form lyso-ornithine lipid (LOL).</text>
</comment>
<evidence type="ECO:0000256" key="10">
    <source>
        <dbReference type="ARBA" id="ARBA00047785"/>
    </source>
</evidence>
<comment type="catalytic activity">
    <reaction evidence="10">
        <text>a (3R)-hydroxyacyl-[ACP] + L-ornithine = a lyso-ornithine lipid + holo-[ACP] + H(+)</text>
        <dbReference type="Rhea" id="RHEA:20633"/>
        <dbReference type="Rhea" id="RHEA-COMP:9685"/>
        <dbReference type="Rhea" id="RHEA-COMP:9945"/>
        <dbReference type="ChEBI" id="CHEBI:15378"/>
        <dbReference type="ChEBI" id="CHEBI:46911"/>
        <dbReference type="ChEBI" id="CHEBI:64479"/>
        <dbReference type="ChEBI" id="CHEBI:78827"/>
        <dbReference type="ChEBI" id="CHEBI:138482"/>
        <dbReference type="EC" id="2.3.2.30"/>
    </reaction>
    <physiologicalReaction direction="left-to-right" evidence="10">
        <dbReference type="Rhea" id="RHEA:20634"/>
    </physiologicalReaction>
</comment>
<dbReference type="SUPFAM" id="SSF55729">
    <property type="entry name" value="Acyl-CoA N-acyltransferases (Nat)"/>
    <property type="match status" value="1"/>
</dbReference>
<evidence type="ECO:0000256" key="9">
    <source>
        <dbReference type="ARBA" id="ARBA00045724"/>
    </source>
</evidence>
<dbReference type="PANTHER" id="PTHR37323:SF1">
    <property type="entry name" value="L-ORNITHINE N(ALPHA)-ACYLTRANSFERASE"/>
    <property type="match status" value="1"/>
</dbReference>
<dbReference type="GO" id="GO:0016746">
    <property type="term" value="F:acyltransferase activity"/>
    <property type="evidence" value="ECO:0007669"/>
    <property type="project" value="UniProtKB-KW"/>
</dbReference>
<dbReference type="InterPro" id="IPR016181">
    <property type="entry name" value="Acyl_CoA_acyltransferase"/>
</dbReference>
<reference evidence="11 12" key="1">
    <citation type="submission" date="2021-05" db="EMBL/GenBank/DDBJ databases">
        <title>Bacteria Genome sequencing.</title>
        <authorList>
            <person name="Takabe Y."/>
            <person name="Nakajima Y."/>
            <person name="Suzuki S."/>
            <person name="Shiozaki T."/>
        </authorList>
    </citation>
    <scope>NUCLEOTIDE SEQUENCE [LARGE SCALE GENOMIC DNA]</scope>
    <source>
        <strain evidence="11 12">AI_62</strain>
    </source>
</reference>
<keyword evidence="3" id="KW-0808">Transferase</keyword>
<evidence type="ECO:0000313" key="12">
    <source>
        <dbReference type="Proteomes" id="UP000786693"/>
    </source>
</evidence>
<keyword evidence="4" id="KW-0443">Lipid metabolism</keyword>
<evidence type="ECO:0000256" key="1">
    <source>
        <dbReference type="ARBA" id="ARBA00005189"/>
    </source>
</evidence>
<evidence type="ECO:0000256" key="5">
    <source>
        <dbReference type="ARBA" id="ARBA00023315"/>
    </source>
</evidence>
<comment type="caution">
    <text evidence="11">The sequence shown here is derived from an EMBL/GenBank/DDBJ whole genome shotgun (WGS) entry which is preliminary data.</text>
</comment>
<organism evidence="11 12">
    <name type="scientific">Jannaschia pagri</name>
    <dbReference type="NCBI Taxonomy" id="2829797"/>
    <lineage>
        <taxon>Bacteria</taxon>
        <taxon>Pseudomonadati</taxon>
        <taxon>Pseudomonadota</taxon>
        <taxon>Alphaproteobacteria</taxon>
        <taxon>Rhodobacterales</taxon>
        <taxon>Roseobacteraceae</taxon>
        <taxon>Jannaschia</taxon>
    </lineage>
</organism>
<accession>A0ABQ4NPA3</accession>
<proteinExistence type="inferred from homology"/>
<comment type="pathway">
    <text evidence="1">Lipid metabolism.</text>
</comment>
<evidence type="ECO:0000256" key="4">
    <source>
        <dbReference type="ARBA" id="ARBA00023098"/>
    </source>
</evidence>
<gene>
    <name evidence="11" type="ORF">JANAI62_26820</name>
</gene>
<dbReference type="Proteomes" id="UP000786693">
    <property type="component" value="Unassembled WGS sequence"/>
</dbReference>
<evidence type="ECO:0000313" key="11">
    <source>
        <dbReference type="EMBL" id="GIT96059.1"/>
    </source>
</evidence>
<sequence length="248" mass="26591">MTSRFDLTITQDPDAVRAAQGLRHAVFVEERGQSRPNARPLTEADAFDTDADHVILRDKQAPKLGVIATARLGRGCQYTAQEFDVSALQATGRPIVELGRTCLHPAYRGGLAAVTLFTGILDHLAGQDLGYLIGTASFDGADPSRHLPALRALRATALAPEDLRPVARGPDAVSLDGPVDRLHMRDVPSLIKSYLRAGAWVGEGAWVDHAFDTVDVCIVLDMARLRLPRAAQLARAGACVAQTTRAEG</sequence>
<dbReference type="Gene3D" id="3.40.630.30">
    <property type="match status" value="1"/>
</dbReference>
<keyword evidence="12" id="KW-1185">Reference proteome</keyword>
<keyword evidence="2" id="KW-0444">Lipid biosynthesis</keyword>
<protein>
    <recommendedName>
        <fullName evidence="8">L-ornithine N(alpha)-acyltransferase</fullName>
        <ecNumber evidence="7">2.3.2.30</ecNumber>
    </recommendedName>
</protein>
<comment type="similarity">
    <text evidence="6">Belongs to the acetyltransferase family. OlsB subfamily.</text>
</comment>
<dbReference type="InterPro" id="IPR052351">
    <property type="entry name" value="Ornithine_N-alpha-AT"/>
</dbReference>
<name>A0ABQ4NPA3_9RHOB</name>
<dbReference type="RefSeq" id="WP_220749569.1">
    <property type="nucleotide sequence ID" value="NZ_BPFH01000005.1"/>
</dbReference>
<evidence type="ECO:0000256" key="8">
    <source>
        <dbReference type="ARBA" id="ARBA00039866"/>
    </source>
</evidence>
<dbReference type="PANTHER" id="PTHR37323">
    <property type="entry name" value="GCN5-RELATED N-ACETYLTRANSFERASE"/>
    <property type="match status" value="1"/>
</dbReference>
<dbReference type="EMBL" id="BPFH01000005">
    <property type="protein sequence ID" value="GIT96059.1"/>
    <property type="molecule type" value="Genomic_DNA"/>
</dbReference>
<keyword evidence="5 11" id="KW-0012">Acyltransferase</keyword>
<evidence type="ECO:0000256" key="2">
    <source>
        <dbReference type="ARBA" id="ARBA00022516"/>
    </source>
</evidence>
<dbReference type="EC" id="2.3.2.30" evidence="7"/>
<evidence type="ECO:0000256" key="3">
    <source>
        <dbReference type="ARBA" id="ARBA00022679"/>
    </source>
</evidence>
<evidence type="ECO:0000256" key="7">
    <source>
        <dbReference type="ARBA" id="ARBA00039058"/>
    </source>
</evidence>
<dbReference type="Pfam" id="PF13444">
    <property type="entry name" value="Acetyltransf_5"/>
    <property type="match status" value="1"/>
</dbReference>
<evidence type="ECO:0000256" key="6">
    <source>
        <dbReference type="ARBA" id="ARBA00038095"/>
    </source>
</evidence>